<protein>
    <recommendedName>
        <fullName evidence="2">XS domain-containing protein</fullName>
    </recommendedName>
</protein>
<comment type="caution">
    <text evidence="3">The sequence shown here is derived from an EMBL/GenBank/DDBJ whole genome shotgun (WGS) entry which is preliminary data.</text>
</comment>
<dbReference type="PANTHER" id="PTHR46619">
    <property type="entry name" value="RNA RECOGNITION MOTIF XS DOMAIN PROTEIN-RELATED"/>
    <property type="match status" value="1"/>
</dbReference>
<feature type="region of interest" description="Disordered" evidence="1">
    <location>
        <begin position="500"/>
        <end position="520"/>
    </location>
</feature>
<keyword evidence="4" id="KW-1185">Reference proteome</keyword>
<dbReference type="Pfam" id="PF03468">
    <property type="entry name" value="XS"/>
    <property type="match status" value="1"/>
</dbReference>
<feature type="domain" description="XS" evidence="2">
    <location>
        <begin position="409"/>
        <end position="542"/>
    </location>
</feature>
<feature type="region of interest" description="Disordered" evidence="1">
    <location>
        <begin position="1"/>
        <end position="98"/>
    </location>
</feature>
<sequence>MVGGNNDKSTPQKPPTTSAAASSSHHRKSRWGSNNNDGGSSKTNTTTTNNNKQTTGGQKIADKKPSSNLAPIPSQSRPNHPNPTPSSSSSRSALPAAQFAFPDPSAALGAPPAPTYGFHMLERRTIVLVDGSVRSYFALPPNYRDFPPKPRVPDPAANRFTGPEFGRFPPEEFRDQMQFYDRPEGGSMKRKHPGEEEIDRGELLRQRQQFMQYANPDDPSLMAGTSRRDAGEDARAAKHMRVGSSRDENGGQVAIKKAFLDLVKRIYEDPVEKKNYLENGRKGRLQCLVCGSCVVDGSMSMNKMVVKLAKSVAFMSSLTLFASRLSCSLFANVVNEMFALIMQRCPKDVQDTHGLVMHTYYCDDTSSRVHHLGLHKALCVLMGWNFSKPPDNSKAYQNLPAEMVAINQDELILWPPHIIVHNTSTGKGKDGRMEGLGSKRMDDRIRELKFNVGKSRALYGRDGHLGITLFKFAGDDSGLREALRIAEYFEKMNRGRKSWAGLQPFTPSKDDENNPSLMEVDGKTGEKRRVLYGYLATVKDLDKVDMETKKKTTIESLRELAGSK</sequence>
<organism evidence="3 4">
    <name type="scientific">Brassica napus</name>
    <name type="common">Rape</name>
    <dbReference type="NCBI Taxonomy" id="3708"/>
    <lineage>
        <taxon>Eukaryota</taxon>
        <taxon>Viridiplantae</taxon>
        <taxon>Streptophyta</taxon>
        <taxon>Embryophyta</taxon>
        <taxon>Tracheophyta</taxon>
        <taxon>Spermatophyta</taxon>
        <taxon>Magnoliopsida</taxon>
        <taxon>eudicotyledons</taxon>
        <taxon>Gunneridae</taxon>
        <taxon>Pentapetalae</taxon>
        <taxon>rosids</taxon>
        <taxon>malvids</taxon>
        <taxon>Brassicales</taxon>
        <taxon>Brassicaceae</taxon>
        <taxon>Brassiceae</taxon>
        <taxon>Brassica</taxon>
    </lineage>
</organism>
<evidence type="ECO:0000313" key="3">
    <source>
        <dbReference type="EMBL" id="KAH0926674.1"/>
    </source>
</evidence>
<dbReference type="Proteomes" id="UP000824890">
    <property type="component" value="Unassembled WGS sequence"/>
</dbReference>
<proteinExistence type="predicted"/>
<evidence type="ECO:0000256" key="1">
    <source>
        <dbReference type="SAM" id="MobiDB-lite"/>
    </source>
</evidence>
<feature type="compositionally biased region" description="Low complexity" evidence="1">
    <location>
        <begin position="8"/>
        <end position="23"/>
    </location>
</feature>
<feature type="region of interest" description="Disordered" evidence="1">
    <location>
        <begin position="148"/>
        <end position="168"/>
    </location>
</feature>
<dbReference type="PANTHER" id="PTHR46619:SF3">
    <property type="entry name" value="RNA RECOGNITION MOTIF XS DOMAIN PROTEIN"/>
    <property type="match status" value="1"/>
</dbReference>
<feature type="compositionally biased region" description="Polar residues" evidence="1">
    <location>
        <begin position="66"/>
        <end position="75"/>
    </location>
</feature>
<dbReference type="EMBL" id="JAGKQM010000005">
    <property type="protein sequence ID" value="KAH0926674.1"/>
    <property type="molecule type" value="Genomic_DNA"/>
</dbReference>
<accession>A0ABQ8DBA5</accession>
<name>A0ABQ8DBA5_BRANA</name>
<feature type="compositionally biased region" description="Low complexity" evidence="1">
    <location>
        <begin position="32"/>
        <end position="59"/>
    </location>
</feature>
<dbReference type="Gene3D" id="3.30.70.2890">
    <property type="entry name" value="XS domain"/>
    <property type="match status" value="1"/>
</dbReference>
<dbReference type="InterPro" id="IPR005380">
    <property type="entry name" value="XS_domain"/>
</dbReference>
<dbReference type="InterPro" id="IPR038588">
    <property type="entry name" value="XS_domain_sf"/>
</dbReference>
<evidence type="ECO:0000313" key="4">
    <source>
        <dbReference type="Proteomes" id="UP000824890"/>
    </source>
</evidence>
<gene>
    <name evidence="3" type="ORF">HID58_018930</name>
</gene>
<reference evidence="3 4" key="1">
    <citation type="submission" date="2021-05" db="EMBL/GenBank/DDBJ databases">
        <title>Genome Assembly of Synthetic Allotetraploid Brassica napus Reveals Homoeologous Exchanges between Subgenomes.</title>
        <authorList>
            <person name="Davis J.T."/>
        </authorList>
    </citation>
    <scope>NUCLEOTIDE SEQUENCE [LARGE SCALE GENOMIC DNA]</scope>
    <source>
        <strain evidence="4">cv. Da-Ae</strain>
        <tissue evidence="3">Seedling</tissue>
    </source>
</reference>
<evidence type="ECO:0000259" key="2">
    <source>
        <dbReference type="Pfam" id="PF03468"/>
    </source>
</evidence>